<dbReference type="Proteomes" id="UP001187531">
    <property type="component" value="Unassembled WGS sequence"/>
</dbReference>
<dbReference type="EMBL" id="JAVRJZ010001680">
    <property type="protein sequence ID" value="KAK2701796.1"/>
    <property type="molecule type" value="Genomic_DNA"/>
</dbReference>
<proteinExistence type="predicted"/>
<sequence>MKNTLVKKILADGQPCKKCNEVLERLAAASLIDRIDHVAVADERDPQSEGILLAAEHGVNVAPFFIVEDDEGNTKIYTILLPVF</sequence>
<reference evidence="1" key="1">
    <citation type="submission" date="2023-07" db="EMBL/GenBank/DDBJ databases">
        <title>Chromosome-level genome assembly of Artemia franciscana.</title>
        <authorList>
            <person name="Jo E."/>
        </authorList>
    </citation>
    <scope>NUCLEOTIDE SEQUENCE</scope>
    <source>
        <tissue evidence="1">Whole body</tissue>
    </source>
</reference>
<gene>
    <name evidence="1" type="ORF">QYM36_019551</name>
</gene>
<keyword evidence="2" id="KW-1185">Reference proteome</keyword>
<protein>
    <submittedName>
        <fullName evidence="1">Uncharacterized protein</fullName>
    </submittedName>
</protein>
<comment type="caution">
    <text evidence="1">The sequence shown here is derived from an EMBL/GenBank/DDBJ whole genome shotgun (WGS) entry which is preliminary data.</text>
</comment>
<name>A0AA88H727_ARTSF</name>
<accession>A0AA88H727</accession>
<evidence type="ECO:0000313" key="1">
    <source>
        <dbReference type="EMBL" id="KAK2701796.1"/>
    </source>
</evidence>
<dbReference type="AlphaFoldDB" id="A0AA88H727"/>
<evidence type="ECO:0000313" key="2">
    <source>
        <dbReference type="Proteomes" id="UP001187531"/>
    </source>
</evidence>
<organism evidence="1 2">
    <name type="scientific">Artemia franciscana</name>
    <name type="common">Brine shrimp</name>
    <name type="synonym">Artemia sanfranciscana</name>
    <dbReference type="NCBI Taxonomy" id="6661"/>
    <lineage>
        <taxon>Eukaryota</taxon>
        <taxon>Metazoa</taxon>
        <taxon>Ecdysozoa</taxon>
        <taxon>Arthropoda</taxon>
        <taxon>Crustacea</taxon>
        <taxon>Branchiopoda</taxon>
        <taxon>Anostraca</taxon>
        <taxon>Artemiidae</taxon>
        <taxon>Artemia</taxon>
    </lineage>
</organism>